<comment type="caution">
    <text evidence="2">The sequence shown here is derived from an EMBL/GenBank/DDBJ whole genome shotgun (WGS) entry which is preliminary data.</text>
</comment>
<dbReference type="InterPro" id="IPR006342">
    <property type="entry name" value="FkbM_mtfrase"/>
</dbReference>
<proteinExistence type="predicted"/>
<sequence>MRSVLKFGKKLKTLYQLILEYKNMGSLLPSLADYYKIKHLGMEDDERCGDLKGRLQIHRLPHSLYVAILSCPKYLRAYMTTFDEIYLWRIYNRLRDFVATESDIVLDLGAFIGLYTLKHFKAKQIFAVEPHPLSYSLLNINVRLNRLDNVKCFNYAIWSYDTTMTLFEEEFLISSSTLIPAWHEGYHSKQIIVRTTSIDSLIEQRLIPRYIDIAKVDIEGAEMRFLEGGVKTLQRGSIDRMVMEVHKVIGIDLKSFYARLGELGFRVVHIITGSETDVIYLKHVK</sequence>
<dbReference type="EMBL" id="DRYU01000001">
    <property type="protein sequence ID" value="HHP92010.1"/>
    <property type="molecule type" value="Genomic_DNA"/>
</dbReference>
<dbReference type="AlphaFoldDB" id="A0A7J3YTI2"/>
<accession>A0A7J3YTI2</accession>
<name>A0A7J3YTI2_9CREN</name>
<dbReference type="InterPro" id="IPR029063">
    <property type="entry name" value="SAM-dependent_MTases_sf"/>
</dbReference>
<dbReference type="GO" id="GO:0008168">
    <property type="term" value="F:methyltransferase activity"/>
    <property type="evidence" value="ECO:0007669"/>
    <property type="project" value="UniProtKB-KW"/>
</dbReference>
<protein>
    <submittedName>
        <fullName evidence="2">FkbM family methyltransferase</fullName>
    </submittedName>
</protein>
<organism evidence="2">
    <name type="scientific">Ignisphaera aggregans</name>
    <dbReference type="NCBI Taxonomy" id="334771"/>
    <lineage>
        <taxon>Archaea</taxon>
        <taxon>Thermoproteota</taxon>
        <taxon>Thermoprotei</taxon>
        <taxon>Desulfurococcales</taxon>
        <taxon>Desulfurococcaceae</taxon>
        <taxon>Ignisphaera</taxon>
    </lineage>
</organism>
<evidence type="ECO:0000259" key="1">
    <source>
        <dbReference type="Pfam" id="PF05050"/>
    </source>
</evidence>
<dbReference type="PANTHER" id="PTHR34203">
    <property type="entry name" value="METHYLTRANSFERASE, FKBM FAMILY PROTEIN"/>
    <property type="match status" value="1"/>
</dbReference>
<reference evidence="2" key="1">
    <citation type="journal article" date="2020" name="mSystems">
        <title>Genome- and Community-Level Interaction Insights into Carbon Utilization and Element Cycling Functions of Hydrothermarchaeota in Hydrothermal Sediment.</title>
        <authorList>
            <person name="Zhou Z."/>
            <person name="Liu Y."/>
            <person name="Xu W."/>
            <person name="Pan J."/>
            <person name="Luo Z.H."/>
            <person name="Li M."/>
        </authorList>
    </citation>
    <scope>NUCLEOTIDE SEQUENCE [LARGE SCALE GENOMIC DNA]</scope>
    <source>
        <strain evidence="2">SpSt-1109</strain>
    </source>
</reference>
<dbReference type="GO" id="GO:0032259">
    <property type="term" value="P:methylation"/>
    <property type="evidence" value="ECO:0007669"/>
    <property type="project" value="UniProtKB-KW"/>
</dbReference>
<dbReference type="NCBIfam" id="TIGR01444">
    <property type="entry name" value="fkbM_fam"/>
    <property type="match status" value="1"/>
</dbReference>
<dbReference type="PANTHER" id="PTHR34203:SF15">
    <property type="entry name" value="SLL1173 PROTEIN"/>
    <property type="match status" value="1"/>
</dbReference>
<keyword evidence="2" id="KW-0489">Methyltransferase</keyword>
<feature type="domain" description="Methyltransferase FkbM" evidence="1">
    <location>
        <begin position="107"/>
        <end position="266"/>
    </location>
</feature>
<dbReference type="Pfam" id="PF05050">
    <property type="entry name" value="Methyltransf_21"/>
    <property type="match status" value="1"/>
</dbReference>
<dbReference type="InterPro" id="IPR052514">
    <property type="entry name" value="SAM-dependent_MTase"/>
</dbReference>
<gene>
    <name evidence="2" type="ORF">ENM70_00005</name>
</gene>
<evidence type="ECO:0000313" key="2">
    <source>
        <dbReference type="EMBL" id="HHP92010.1"/>
    </source>
</evidence>
<keyword evidence="2" id="KW-0808">Transferase</keyword>
<dbReference type="SUPFAM" id="SSF53335">
    <property type="entry name" value="S-adenosyl-L-methionine-dependent methyltransferases"/>
    <property type="match status" value="1"/>
</dbReference>
<dbReference type="Gene3D" id="3.40.50.150">
    <property type="entry name" value="Vaccinia Virus protein VP39"/>
    <property type="match status" value="1"/>
</dbReference>